<dbReference type="EC" id="3.1.4.-" evidence="5"/>
<keyword evidence="8" id="KW-1185">Reference proteome</keyword>
<dbReference type="GeneID" id="41981494"/>
<accession>A0A8H8R7Y3</accession>
<dbReference type="GO" id="GO:0034477">
    <property type="term" value="P:U6 snRNA 3'-end processing"/>
    <property type="evidence" value="ECO:0007669"/>
    <property type="project" value="UniProtKB-UniRule"/>
</dbReference>
<evidence type="ECO:0000256" key="3">
    <source>
        <dbReference type="ARBA" id="ARBA00023239"/>
    </source>
</evidence>
<dbReference type="InterPro" id="IPR027521">
    <property type="entry name" value="Usb1"/>
</dbReference>
<keyword evidence="3" id="KW-0456">Lyase</keyword>
<comment type="subcellular location">
    <subcellularLocation>
        <location evidence="5">Nucleus</location>
    </subcellularLocation>
</comment>
<dbReference type="Pfam" id="PF09749">
    <property type="entry name" value="HVSL"/>
    <property type="match status" value="1"/>
</dbReference>
<dbReference type="Gene3D" id="3.90.1140.10">
    <property type="entry name" value="Cyclic phosphodiesterase"/>
    <property type="match status" value="1"/>
</dbReference>
<gene>
    <name evidence="7" type="primary">usb1</name>
    <name evidence="5" type="synonym">USB1</name>
    <name evidence="7" type="ORF">LHYA1_G001296</name>
</gene>
<evidence type="ECO:0000313" key="7">
    <source>
        <dbReference type="EMBL" id="TVY30009.1"/>
    </source>
</evidence>
<dbReference type="AlphaFoldDB" id="A0A8H8R7Y3"/>
<dbReference type="Proteomes" id="UP000431533">
    <property type="component" value="Unassembled WGS sequence"/>
</dbReference>
<proteinExistence type="inferred from homology"/>
<sequence>MALVDYPSSDEDEQNGNDQATTSEAATGNLKRKRGRERETETETETENENENPNGLPPLPSKFHDLYASTSRVSTRDDPSLHGGRKRVTPHIEGNWPTHLYIEWYPATAEYKLLSKIISKLKGLPLEEPSELHSFLTSDLGAPLPLHISLSRPIGFGTEQKEDFVTSLKSAMESSGIRPFEFAFSGLDWVANFENTRWFLVLRIQKPKFDSLNKLLHVCNTAVQDYGQPPLYAKATTRNTAKSIKWHKQETSKNRSSAESSKAYWSNLQDVSGAFHISIAWTLGSPSEGLLALTKSVAIDDFQDVAHTRVNIQEIKAKVGNAVTNMPLHANIQEATGLFSF</sequence>
<protein>
    <recommendedName>
        <fullName evidence="5">U6 snRNA phosphodiesterase</fullName>
        <ecNumber evidence="5">3.1.4.-</ecNumber>
    </recommendedName>
</protein>
<organism evidence="7 8">
    <name type="scientific">Lachnellula hyalina</name>
    <dbReference type="NCBI Taxonomy" id="1316788"/>
    <lineage>
        <taxon>Eukaryota</taxon>
        <taxon>Fungi</taxon>
        <taxon>Dikarya</taxon>
        <taxon>Ascomycota</taxon>
        <taxon>Pezizomycotina</taxon>
        <taxon>Leotiomycetes</taxon>
        <taxon>Helotiales</taxon>
        <taxon>Lachnaceae</taxon>
        <taxon>Lachnellula</taxon>
    </lineage>
</organism>
<dbReference type="RefSeq" id="XP_031008796.1">
    <property type="nucleotide sequence ID" value="XM_031146280.1"/>
</dbReference>
<keyword evidence="4 5" id="KW-0539">Nucleus</keyword>
<keyword evidence="2 5" id="KW-0378">Hydrolase</keyword>
<feature type="active site" description="Proton donor/acceptor" evidence="5">
    <location>
        <position position="276"/>
    </location>
</feature>
<dbReference type="HAMAP" id="MF_03040">
    <property type="entry name" value="USB1"/>
    <property type="match status" value="1"/>
</dbReference>
<comment type="function">
    <text evidence="5">Phosphodiesterase responsible for the U6 snRNA 3' end processing. Acts as an exoribonuclease (RNase) responsible for trimming the poly(U) tract of the last nucleotides in the pre-U6 snRNA molecule, leading to the formation of mature U6 snRNA.</text>
</comment>
<feature type="active site" description="Proton donor/acceptor" evidence="5">
    <location>
        <position position="147"/>
    </location>
</feature>
<evidence type="ECO:0000256" key="4">
    <source>
        <dbReference type="ARBA" id="ARBA00023242"/>
    </source>
</evidence>
<name>A0A8H8R7Y3_9HELO</name>
<dbReference type="PANTHER" id="PTHR13522:SF3">
    <property type="entry name" value="U6 SNRNA PHOSPHODIESTERASE 1"/>
    <property type="match status" value="1"/>
</dbReference>
<keyword evidence="1 5" id="KW-0540">Nuclease</keyword>
<dbReference type="PANTHER" id="PTHR13522">
    <property type="entry name" value="U6 SNRNA PHOSPHODIESTERASE 1"/>
    <property type="match status" value="1"/>
</dbReference>
<evidence type="ECO:0000256" key="6">
    <source>
        <dbReference type="SAM" id="MobiDB-lite"/>
    </source>
</evidence>
<comment type="caution">
    <text evidence="7">The sequence shown here is derived from an EMBL/GenBank/DDBJ whole genome shotgun (WGS) entry which is preliminary data.</text>
</comment>
<evidence type="ECO:0000256" key="1">
    <source>
        <dbReference type="ARBA" id="ARBA00022722"/>
    </source>
</evidence>
<dbReference type="GO" id="GO:1990838">
    <property type="term" value="F:poly(U)-specific exoribonuclease activity, producing 3' uridine cyclic phosphate ends"/>
    <property type="evidence" value="ECO:0007669"/>
    <property type="project" value="UniProtKB-UniRule"/>
</dbReference>
<evidence type="ECO:0000256" key="2">
    <source>
        <dbReference type="ARBA" id="ARBA00022801"/>
    </source>
</evidence>
<evidence type="ECO:0000313" key="8">
    <source>
        <dbReference type="Proteomes" id="UP000431533"/>
    </source>
</evidence>
<evidence type="ECO:0000256" key="5">
    <source>
        <dbReference type="HAMAP-Rule" id="MF_03040"/>
    </source>
</evidence>
<feature type="compositionally biased region" description="Polar residues" evidence="6">
    <location>
        <begin position="16"/>
        <end position="26"/>
    </location>
</feature>
<feature type="region of interest" description="Disordered" evidence="6">
    <location>
        <begin position="1"/>
        <end position="92"/>
    </location>
</feature>
<dbReference type="GO" id="GO:0005634">
    <property type="term" value="C:nucleus"/>
    <property type="evidence" value="ECO:0007669"/>
    <property type="project" value="UniProtKB-SubCell"/>
</dbReference>
<comment type="similarity">
    <text evidence="5">Belongs to the 2H phosphoesterase superfamily. USB1 family.</text>
</comment>
<dbReference type="OrthoDB" id="49151at2759"/>
<dbReference type="EMBL" id="QGMH01000012">
    <property type="protein sequence ID" value="TVY30009.1"/>
    <property type="molecule type" value="Genomic_DNA"/>
</dbReference>
<dbReference type="GO" id="GO:0016829">
    <property type="term" value="F:lyase activity"/>
    <property type="evidence" value="ECO:0007669"/>
    <property type="project" value="UniProtKB-KW"/>
</dbReference>
<reference evidence="7 8" key="1">
    <citation type="submission" date="2018-05" db="EMBL/GenBank/DDBJ databases">
        <title>Genome sequencing and assembly of the regulated plant pathogen Lachnellula willkommii and related sister species for the development of diagnostic species identification markers.</title>
        <authorList>
            <person name="Giroux E."/>
            <person name="Bilodeau G."/>
        </authorList>
    </citation>
    <scope>NUCLEOTIDE SEQUENCE [LARGE SCALE GENOMIC DNA]</scope>
    <source>
        <strain evidence="7 8">CBS 185.66</strain>
    </source>
</reference>